<dbReference type="Pfam" id="PF02576">
    <property type="entry name" value="RimP_N"/>
    <property type="match status" value="1"/>
</dbReference>
<dbReference type="InterPro" id="IPR035956">
    <property type="entry name" value="RimP_N_sf"/>
</dbReference>
<dbReference type="InterPro" id="IPR028998">
    <property type="entry name" value="RimP_C"/>
</dbReference>
<dbReference type="HAMAP" id="MF_01077">
    <property type="entry name" value="RimP"/>
    <property type="match status" value="1"/>
</dbReference>
<evidence type="ECO:0000256" key="3">
    <source>
        <dbReference type="HAMAP-Rule" id="MF_01077"/>
    </source>
</evidence>
<dbReference type="Gene3D" id="3.30.300.70">
    <property type="entry name" value="RimP-like superfamily, N-terminal"/>
    <property type="match status" value="1"/>
</dbReference>
<dbReference type="SUPFAM" id="SSF75420">
    <property type="entry name" value="YhbC-like, N-terminal domain"/>
    <property type="match status" value="1"/>
</dbReference>
<dbReference type="Gene3D" id="2.30.30.180">
    <property type="entry name" value="Ribosome maturation factor RimP, C-terminal domain"/>
    <property type="match status" value="1"/>
</dbReference>
<protein>
    <recommendedName>
        <fullName evidence="3">Ribosome maturation factor RimP</fullName>
    </recommendedName>
</protein>
<dbReference type="InterPro" id="IPR003728">
    <property type="entry name" value="Ribosome_maturation_RimP"/>
</dbReference>
<keyword evidence="2 3" id="KW-0690">Ribosome biogenesis</keyword>
<accession>A0A3A4NXI7</accession>
<comment type="caution">
    <text evidence="6">The sequence shown here is derived from an EMBL/GenBank/DDBJ whole genome shotgun (WGS) entry which is preliminary data.</text>
</comment>
<evidence type="ECO:0000313" key="7">
    <source>
        <dbReference type="Proteomes" id="UP000265882"/>
    </source>
</evidence>
<feature type="domain" description="Ribosome maturation factor RimP C-terminal" evidence="5">
    <location>
        <begin position="92"/>
        <end position="157"/>
    </location>
</feature>
<comment type="function">
    <text evidence="3">Required for maturation of 30S ribosomal subunits.</text>
</comment>
<dbReference type="GO" id="GO:0000028">
    <property type="term" value="P:ribosomal small subunit assembly"/>
    <property type="evidence" value="ECO:0007669"/>
    <property type="project" value="TreeGrafter"/>
</dbReference>
<evidence type="ECO:0000259" key="4">
    <source>
        <dbReference type="Pfam" id="PF02576"/>
    </source>
</evidence>
<dbReference type="Proteomes" id="UP000265882">
    <property type="component" value="Unassembled WGS sequence"/>
</dbReference>
<dbReference type="InterPro" id="IPR028989">
    <property type="entry name" value="RimP_N"/>
</dbReference>
<dbReference type="Pfam" id="PF17384">
    <property type="entry name" value="DUF150_C"/>
    <property type="match status" value="1"/>
</dbReference>
<dbReference type="GO" id="GO:0005829">
    <property type="term" value="C:cytosol"/>
    <property type="evidence" value="ECO:0007669"/>
    <property type="project" value="TreeGrafter"/>
</dbReference>
<evidence type="ECO:0000259" key="5">
    <source>
        <dbReference type="Pfam" id="PF17384"/>
    </source>
</evidence>
<feature type="domain" description="Ribosome maturation factor RimP N-terminal" evidence="4">
    <location>
        <begin position="17"/>
        <end position="88"/>
    </location>
</feature>
<organism evidence="6 7">
    <name type="scientific">Abyssobacteria bacterium (strain SURF_5)</name>
    <dbReference type="NCBI Taxonomy" id="2093360"/>
    <lineage>
        <taxon>Bacteria</taxon>
        <taxon>Pseudomonadati</taxon>
        <taxon>Candidatus Hydrogenedentota</taxon>
        <taxon>Candidatus Abyssobacteria</taxon>
    </lineage>
</organism>
<dbReference type="CDD" id="cd01734">
    <property type="entry name" value="YlxS_C"/>
    <property type="match status" value="1"/>
</dbReference>
<comment type="subcellular location">
    <subcellularLocation>
        <location evidence="3">Cytoplasm</location>
    </subcellularLocation>
</comment>
<evidence type="ECO:0000256" key="1">
    <source>
        <dbReference type="ARBA" id="ARBA00022490"/>
    </source>
</evidence>
<reference evidence="6 7" key="1">
    <citation type="journal article" date="2017" name="ISME J.">
        <title>Energy and carbon metabolisms in a deep terrestrial subsurface fluid microbial community.</title>
        <authorList>
            <person name="Momper L."/>
            <person name="Jungbluth S.P."/>
            <person name="Lee M.D."/>
            <person name="Amend J.P."/>
        </authorList>
    </citation>
    <scope>NUCLEOTIDE SEQUENCE [LARGE SCALE GENOMIC DNA]</scope>
    <source>
        <strain evidence="6">SURF_5</strain>
    </source>
</reference>
<name>A0A3A4NXI7_ABYX5</name>
<comment type="similarity">
    <text evidence="3">Belongs to the RimP family.</text>
</comment>
<dbReference type="PANTHER" id="PTHR33867:SF1">
    <property type="entry name" value="RIBOSOME MATURATION FACTOR RIMP"/>
    <property type="match status" value="1"/>
</dbReference>
<proteinExistence type="inferred from homology"/>
<dbReference type="SUPFAM" id="SSF74942">
    <property type="entry name" value="YhbC-like, C-terminal domain"/>
    <property type="match status" value="1"/>
</dbReference>
<dbReference type="AlphaFoldDB" id="A0A3A4NXI7"/>
<gene>
    <name evidence="3" type="primary">rimP</name>
    <name evidence="6" type="ORF">C4520_07245</name>
</gene>
<dbReference type="EMBL" id="QZKU01000053">
    <property type="protein sequence ID" value="RJP22816.1"/>
    <property type="molecule type" value="Genomic_DNA"/>
</dbReference>
<evidence type="ECO:0000313" key="6">
    <source>
        <dbReference type="EMBL" id="RJP22816.1"/>
    </source>
</evidence>
<dbReference type="PANTHER" id="PTHR33867">
    <property type="entry name" value="RIBOSOME MATURATION FACTOR RIMP"/>
    <property type="match status" value="1"/>
</dbReference>
<dbReference type="FunFam" id="3.30.300.70:FF:000001">
    <property type="entry name" value="Ribosome maturation factor RimP"/>
    <property type="match status" value="1"/>
</dbReference>
<dbReference type="GO" id="GO:0006412">
    <property type="term" value="P:translation"/>
    <property type="evidence" value="ECO:0007669"/>
    <property type="project" value="TreeGrafter"/>
</dbReference>
<evidence type="ECO:0000256" key="2">
    <source>
        <dbReference type="ARBA" id="ARBA00022517"/>
    </source>
</evidence>
<keyword evidence="1 3" id="KW-0963">Cytoplasm</keyword>
<dbReference type="InterPro" id="IPR036847">
    <property type="entry name" value="RimP_C_sf"/>
</dbReference>
<sequence length="158" mass="17323">MDVLAMESTVERVAEVVEPALEAEGYLLVDLEFISSAGGGTLRLFIDRPEGGITLNDCEQASRLISSLLDVEDIIQGRYFLEVSSPGINRRIRKKSDFEKFAGAKVKIHLRTPQNGRRKITGIIEGVEGENVVVSEDAGKPAQRVAFGNILRANLQIL</sequence>